<feature type="transmembrane region" description="Helical" evidence="1">
    <location>
        <begin position="37"/>
        <end position="55"/>
    </location>
</feature>
<organism evidence="2">
    <name type="scientific">marine sediment metagenome</name>
    <dbReference type="NCBI Taxonomy" id="412755"/>
    <lineage>
        <taxon>unclassified sequences</taxon>
        <taxon>metagenomes</taxon>
        <taxon>ecological metagenomes</taxon>
    </lineage>
</organism>
<name>A0A0F9LVZ1_9ZZZZ</name>
<gene>
    <name evidence="2" type="ORF">LCGC14_1230300</name>
</gene>
<reference evidence="2" key="1">
    <citation type="journal article" date="2015" name="Nature">
        <title>Complex archaea that bridge the gap between prokaryotes and eukaryotes.</title>
        <authorList>
            <person name="Spang A."/>
            <person name="Saw J.H."/>
            <person name="Jorgensen S.L."/>
            <person name="Zaremba-Niedzwiedzka K."/>
            <person name="Martijn J."/>
            <person name="Lind A.E."/>
            <person name="van Eijk R."/>
            <person name="Schleper C."/>
            <person name="Guy L."/>
            <person name="Ettema T.J."/>
        </authorList>
    </citation>
    <scope>NUCLEOTIDE SEQUENCE</scope>
</reference>
<feature type="non-terminal residue" evidence="2">
    <location>
        <position position="56"/>
    </location>
</feature>
<keyword evidence="1" id="KW-0472">Membrane</keyword>
<sequence>MGKNIIEKEKFLGFYYIGYFVFIILIVLITFFENPYIISFALIAFFFIPGSLLIAS</sequence>
<protein>
    <submittedName>
        <fullName evidence="2">Uncharacterized protein</fullName>
    </submittedName>
</protein>
<dbReference type="AlphaFoldDB" id="A0A0F9LVZ1"/>
<feature type="transmembrane region" description="Helical" evidence="1">
    <location>
        <begin position="12"/>
        <end position="31"/>
    </location>
</feature>
<keyword evidence="1" id="KW-0812">Transmembrane</keyword>
<dbReference type="EMBL" id="LAZR01006559">
    <property type="protein sequence ID" value="KKM91266.1"/>
    <property type="molecule type" value="Genomic_DNA"/>
</dbReference>
<evidence type="ECO:0000256" key="1">
    <source>
        <dbReference type="SAM" id="Phobius"/>
    </source>
</evidence>
<keyword evidence="1" id="KW-1133">Transmembrane helix</keyword>
<comment type="caution">
    <text evidence="2">The sequence shown here is derived from an EMBL/GenBank/DDBJ whole genome shotgun (WGS) entry which is preliminary data.</text>
</comment>
<accession>A0A0F9LVZ1</accession>
<evidence type="ECO:0000313" key="2">
    <source>
        <dbReference type="EMBL" id="KKM91266.1"/>
    </source>
</evidence>
<proteinExistence type="predicted"/>